<evidence type="ECO:0000313" key="4">
    <source>
        <dbReference type="EMBL" id="PQV64863.1"/>
    </source>
</evidence>
<dbReference type="InterPro" id="IPR041916">
    <property type="entry name" value="Anti_sigma_zinc_sf"/>
</dbReference>
<keyword evidence="4" id="KW-0863">Zinc-finger</keyword>
<evidence type="ECO:0000313" key="5">
    <source>
        <dbReference type="Proteomes" id="UP000237684"/>
    </source>
</evidence>
<comment type="caution">
    <text evidence="4">The sequence shown here is derived from an EMBL/GenBank/DDBJ whole genome shotgun (WGS) entry which is preliminary data.</text>
</comment>
<feature type="compositionally biased region" description="Acidic residues" evidence="1">
    <location>
        <begin position="168"/>
        <end position="178"/>
    </location>
</feature>
<dbReference type="Pfam" id="PF13490">
    <property type="entry name" value="zf-HC2"/>
    <property type="match status" value="1"/>
</dbReference>
<feature type="domain" description="Putative zinc-finger" evidence="3">
    <location>
        <begin position="11"/>
        <end position="34"/>
    </location>
</feature>
<keyword evidence="2" id="KW-1133">Transmembrane helix</keyword>
<organism evidence="4 5">
    <name type="scientific">Abditibacterium utsteinense</name>
    <dbReference type="NCBI Taxonomy" id="1960156"/>
    <lineage>
        <taxon>Bacteria</taxon>
        <taxon>Pseudomonadati</taxon>
        <taxon>Abditibacteriota</taxon>
        <taxon>Abditibacteriia</taxon>
        <taxon>Abditibacteriales</taxon>
        <taxon>Abditibacteriaceae</taxon>
        <taxon>Abditibacterium</taxon>
    </lineage>
</organism>
<dbReference type="InParanoid" id="A0A2S8SVN7"/>
<dbReference type="Gene3D" id="1.10.10.1320">
    <property type="entry name" value="Anti-sigma factor, zinc-finger domain"/>
    <property type="match status" value="1"/>
</dbReference>
<dbReference type="RefSeq" id="WP_105482740.1">
    <property type="nucleotide sequence ID" value="NZ_NIGF01000003.1"/>
</dbReference>
<feature type="region of interest" description="Disordered" evidence="1">
    <location>
        <begin position="148"/>
        <end position="178"/>
    </location>
</feature>
<keyword evidence="5" id="KW-1185">Reference proteome</keyword>
<keyword evidence="2" id="KW-0472">Membrane</keyword>
<evidence type="ECO:0000259" key="3">
    <source>
        <dbReference type="Pfam" id="PF13490"/>
    </source>
</evidence>
<feature type="transmembrane region" description="Helical" evidence="2">
    <location>
        <begin position="104"/>
        <end position="122"/>
    </location>
</feature>
<evidence type="ECO:0000256" key="1">
    <source>
        <dbReference type="SAM" id="MobiDB-lite"/>
    </source>
</evidence>
<dbReference type="EMBL" id="NIGF01000003">
    <property type="protein sequence ID" value="PQV64863.1"/>
    <property type="molecule type" value="Genomic_DNA"/>
</dbReference>
<sequence length="178" mass="19360">MNNTMNRLSNDQIMDYLDGTLSPSETARVDNHLKNHAEDAQMVDELRFAMGAAKQWHESEPLQVSENFWPQLRENLGPVPQRSAWSKLKNQVAGAFGPSRAARLSLGAAFAIIAIAASALLFSPQSATNQAVALSDADKTFIQQSVQKHEAYVQSQPAPGDASSLETGAEEDNEPEIP</sequence>
<gene>
    <name evidence="4" type="ORF">B1R32_103130</name>
</gene>
<dbReference type="Proteomes" id="UP000237684">
    <property type="component" value="Unassembled WGS sequence"/>
</dbReference>
<dbReference type="InterPro" id="IPR027383">
    <property type="entry name" value="Znf_put"/>
</dbReference>
<proteinExistence type="predicted"/>
<dbReference type="AlphaFoldDB" id="A0A2S8SVN7"/>
<keyword evidence="2" id="KW-0812">Transmembrane</keyword>
<name>A0A2S8SVN7_9BACT</name>
<accession>A0A2S8SVN7</accession>
<keyword evidence="4" id="KW-0479">Metal-binding</keyword>
<keyword evidence="4" id="KW-0862">Zinc</keyword>
<dbReference type="GO" id="GO:0008270">
    <property type="term" value="F:zinc ion binding"/>
    <property type="evidence" value="ECO:0007669"/>
    <property type="project" value="UniProtKB-KW"/>
</dbReference>
<reference evidence="4 5" key="1">
    <citation type="journal article" date="2018" name="Syst. Appl. Microbiol.">
        <title>Abditibacterium utsteinense sp. nov., the first cultivated member of candidate phylum FBP, isolated from ice-free Antarctic soil samples.</title>
        <authorList>
            <person name="Tahon G."/>
            <person name="Tytgat B."/>
            <person name="Lebbe L."/>
            <person name="Carlier A."/>
            <person name="Willems A."/>
        </authorList>
    </citation>
    <scope>NUCLEOTIDE SEQUENCE [LARGE SCALE GENOMIC DNA]</scope>
    <source>
        <strain evidence="4 5">LMG 29911</strain>
    </source>
</reference>
<evidence type="ECO:0000256" key="2">
    <source>
        <dbReference type="SAM" id="Phobius"/>
    </source>
</evidence>
<protein>
    <submittedName>
        <fullName evidence="4">Zinc-finger</fullName>
    </submittedName>
</protein>